<gene>
    <name evidence="2" type="ORF">QYF61_012403</name>
</gene>
<feature type="region of interest" description="Disordered" evidence="1">
    <location>
        <begin position="42"/>
        <end position="73"/>
    </location>
</feature>
<keyword evidence="3" id="KW-1185">Reference proteome</keyword>
<dbReference type="EMBL" id="JAUNZN010000019">
    <property type="protein sequence ID" value="KAK4810234.1"/>
    <property type="molecule type" value="Genomic_DNA"/>
</dbReference>
<proteinExistence type="predicted"/>
<sequence length="132" mass="14625">MRVAEHPSLATEGGDCLPASLNKNCLNHLSFDPASNNKSLQFGSAAGPWVSESPAENGSDPGKKRKRANVPPEWLETDGSLADVKSEMGDDCKGWWDYKDVVRLRREKIRRAKAQLELNLATAIKDNKKMFL</sequence>
<dbReference type="AlphaFoldDB" id="A0AAN7MQ93"/>
<comment type="caution">
    <text evidence="2">The sequence shown here is derived from an EMBL/GenBank/DDBJ whole genome shotgun (WGS) entry which is preliminary data.</text>
</comment>
<accession>A0AAN7MQ93</accession>
<organism evidence="2 3">
    <name type="scientific">Mycteria americana</name>
    <name type="common">Wood stork</name>
    <dbReference type="NCBI Taxonomy" id="33587"/>
    <lineage>
        <taxon>Eukaryota</taxon>
        <taxon>Metazoa</taxon>
        <taxon>Chordata</taxon>
        <taxon>Craniata</taxon>
        <taxon>Vertebrata</taxon>
        <taxon>Euteleostomi</taxon>
        <taxon>Archelosauria</taxon>
        <taxon>Archosauria</taxon>
        <taxon>Dinosauria</taxon>
        <taxon>Saurischia</taxon>
        <taxon>Theropoda</taxon>
        <taxon>Coelurosauria</taxon>
        <taxon>Aves</taxon>
        <taxon>Neognathae</taxon>
        <taxon>Neoaves</taxon>
        <taxon>Aequornithes</taxon>
        <taxon>Ciconiiformes</taxon>
        <taxon>Ciconiidae</taxon>
        <taxon>Mycteria</taxon>
    </lineage>
</organism>
<evidence type="ECO:0000313" key="3">
    <source>
        <dbReference type="Proteomes" id="UP001333110"/>
    </source>
</evidence>
<name>A0AAN7MQ93_MYCAM</name>
<dbReference type="Proteomes" id="UP001333110">
    <property type="component" value="Unassembled WGS sequence"/>
</dbReference>
<evidence type="ECO:0000313" key="2">
    <source>
        <dbReference type="EMBL" id="KAK4810234.1"/>
    </source>
</evidence>
<evidence type="ECO:0000256" key="1">
    <source>
        <dbReference type="SAM" id="MobiDB-lite"/>
    </source>
</evidence>
<reference evidence="2 3" key="1">
    <citation type="journal article" date="2023" name="J. Hered.">
        <title>Chromosome-level genome of the wood stork (Mycteria americana) provides insight into avian chromosome evolution.</title>
        <authorList>
            <person name="Flamio R. Jr."/>
            <person name="Ramstad K.M."/>
        </authorList>
    </citation>
    <scope>NUCLEOTIDE SEQUENCE [LARGE SCALE GENOMIC DNA]</scope>
    <source>
        <strain evidence="2">JAX WOST 10</strain>
    </source>
</reference>
<protein>
    <submittedName>
        <fullName evidence="2">Uncharacterized protein</fullName>
    </submittedName>
</protein>